<keyword evidence="3" id="KW-0863">Zinc-finger</keyword>
<dbReference type="GO" id="GO:0005634">
    <property type="term" value="C:nucleus"/>
    <property type="evidence" value="ECO:0007669"/>
    <property type="project" value="UniProtKB-SubCell"/>
</dbReference>
<evidence type="ECO:0000256" key="3">
    <source>
        <dbReference type="ARBA" id="ARBA00022771"/>
    </source>
</evidence>
<dbReference type="GO" id="GO:0040029">
    <property type="term" value="P:epigenetic regulation of gene expression"/>
    <property type="evidence" value="ECO:0007669"/>
    <property type="project" value="InterPro"/>
</dbReference>
<reference evidence="8" key="1">
    <citation type="journal article" date="2023" name="Nat. Commun.">
        <title>Diploid and tetraploid genomes of Acorus and the evolution of monocots.</title>
        <authorList>
            <person name="Ma L."/>
            <person name="Liu K.W."/>
            <person name="Li Z."/>
            <person name="Hsiao Y.Y."/>
            <person name="Qi Y."/>
            <person name="Fu T."/>
            <person name="Tang G.D."/>
            <person name="Zhang D."/>
            <person name="Sun W.H."/>
            <person name="Liu D.K."/>
            <person name="Li Y."/>
            <person name="Chen G.Z."/>
            <person name="Liu X.D."/>
            <person name="Liao X.Y."/>
            <person name="Jiang Y.T."/>
            <person name="Yu X."/>
            <person name="Hao Y."/>
            <person name="Huang J."/>
            <person name="Zhao X.W."/>
            <person name="Ke S."/>
            <person name="Chen Y.Y."/>
            <person name="Wu W.L."/>
            <person name="Hsu J.L."/>
            <person name="Lin Y.F."/>
            <person name="Huang M.D."/>
            <person name="Li C.Y."/>
            <person name="Huang L."/>
            <person name="Wang Z.W."/>
            <person name="Zhao X."/>
            <person name="Zhong W.Y."/>
            <person name="Peng D.H."/>
            <person name="Ahmad S."/>
            <person name="Lan S."/>
            <person name="Zhang J.S."/>
            <person name="Tsai W.C."/>
            <person name="Van de Peer Y."/>
            <person name="Liu Z.J."/>
        </authorList>
    </citation>
    <scope>NUCLEOTIDE SEQUENCE</scope>
    <source>
        <strain evidence="8">SCP</strain>
    </source>
</reference>
<evidence type="ECO:0000313" key="8">
    <source>
        <dbReference type="EMBL" id="KAK1274823.1"/>
    </source>
</evidence>
<dbReference type="InterPro" id="IPR058585">
    <property type="entry name" value="Fn3_VIN3"/>
</dbReference>
<dbReference type="PANTHER" id="PTHR46286">
    <property type="entry name" value="VIN3-LIKE PROTEIN 2-RELATED"/>
    <property type="match status" value="1"/>
</dbReference>
<evidence type="ECO:0000256" key="2">
    <source>
        <dbReference type="ARBA" id="ARBA00022723"/>
    </source>
</evidence>
<organism evidence="8 9">
    <name type="scientific">Acorus gramineus</name>
    <name type="common">Dwarf sweet flag</name>
    <dbReference type="NCBI Taxonomy" id="55184"/>
    <lineage>
        <taxon>Eukaryota</taxon>
        <taxon>Viridiplantae</taxon>
        <taxon>Streptophyta</taxon>
        <taxon>Embryophyta</taxon>
        <taxon>Tracheophyta</taxon>
        <taxon>Spermatophyta</taxon>
        <taxon>Magnoliopsida</taxon>
        <taxon>Liliopsida</taxon>
        <taxon>Acoraceae</taxon>
        <taxon>Acorus</taxon>
    </lineage>
</organism>
<gene>
    <name evidence="8" type="ORF">QJS04_geneDACA005714</name>
</gene>
<dbReference type="EMBL" id="JAUJYN010000003">
    <property type="protein sequence ID" value="KAK1274823.1"/>
    <property type="molecule type" value="Genomic_DNA"/>
</dbReference>
<name>A0AAV9BFM4_ACOGR</name>
<protein>
    <submittedName>
        <fullName evidence="8">VIN3-like protein 2</fullName>
    </submittedName>
</protein>
<dbReference type="AlphaFoldDB" id="A0AAV9BFM4"/>
<keyword evidence="9" id="KW-1185">Reference proteome</keyword>
<dbReference type="InterPro" id="IPR032881">
    <property type="entry name" value="Oberon-like_PHD"/>
</dbReference>
<dbReference type="InterPro" id="IPR056990">
    <property type="entry name" value="VIN3-like_C"/>
</dbReference>
<comment type="subcellular location">
    <subcellularLocation>
        <location evidence="1">Nucleus</location>
    </subcellularLocation>
</comment>
<dbReference type="CDD" id="cd00063">
    <property type="entry name" value="FN3"/>
    <property type="match status" value="1"/>
</dbReference>
<proteinExistence type="predicted"/>
<sequence length="458" mass="51378">MFHWRRNKLRCSCCICHRFDDNKDPSLWLVCNSDPPHLGDSCGSSCHLMCALKHDRAGINKKGCYAKLDGCYYCVSCRKVNGLMGCWLKQLTIAKDARRVDILCSRISLSHKILKNTEKYKDLHAIVNMAIKKLKKEVGPLDRVSAKMARGIVNRLTCGSEVQKLCAYAIEASNKSGTDSPALQIRFEDISPVSIVVILDLKDEYSLPDIIGCKMWHRKGTENDYPDEPTCLILKPDTMFMLSGLDPSTEYHFKVSPFSSTVELGTWEARWVTQTPSGTNSNSSGQSSESEYVNGDHSSSGNEAQETGQPDSQKGSTNSSNNSHAKVMSLENIIDVGRMAPSKSIPPTTPHKSEESKGAPDPGNLDSVESKYEYCVKVIRWLECEGFMEKEFRVKFLTWFSLKATAQERRVVKAFIDVLIDEPESLVSQLNDAFMEGMCNKEKPMVPSRRGFCTRLWH</sequence>
<feature type="compositionally biased region" description="Polar residues" evidence="6">
    <location>
        <begin position="296"/>
        <end position="324"/>
    </location>
</feature>
<evidence type="ECO:0000256" key="6">
    <source>
        <dbReference type="SAM" id="MobiDB-lite"/>
    </source>
</evidence>
<dbReference type="GO" id="GO:0010048">
    <property type="term" value="P:vernalization response"/>
    <property type="evidence" value="ECO:0007669"/>
    <property type="project" value="InterPro"/>
</dbReference>
<dbReference type="Pfam" id="PF23376">
    <property type="entry name" value="Fn3_VIN3"/>
    <property type="match status" value="1"/>
</dbReference>
<feature type="compositionally biased region" description="Low complexity" evidence="6">
    <location>
        <begin position="274"/>
        <end position="291"/>
    </location>
</feature>
<evidence type="ECO:0000313" key="9">
    <source>
        <dbReference type="Proteomes" id="UP001179952"/>
    </source>
</evidence>
<dbReference type="CDD" id="cd15521">
    <property type="entry name" value="PHD_VIN3_plant"/>
    <property type="match status" value="1"/>
</dbReference>
<evidence type="ECO:0000256" key="4">
    <source>
        <dbReference type="ARBA" id="ARBA00022833"/>
    </source>
</evidence>
<keyword evidence="4" id="KW-0862">Zinc</keyword>
<keyword evidence="2" id="KW-0479">Metal-binding</keyword>
<feature type="region of interest" description="Disordered" evidence="6">
    <location>
        <begin position="339"/>
        <end position="364"/>
    </location>
</feature>
<evidence type="ECO:0000256" key="1">
    <source>
        <dbReference type="ARBA" id="ARBA00004123"/>
    </source>
</evidence>
<dbReference type="Pfam" id="PF07227">
    <property type="entry name" value="PHD_Oberon"/>
    <property type="match status" value="1"/>
</dbReference>
<feature type="region of interest" description="Disordered" evidence="6">
    <location>
        <begin position="274"/>
        <end position="324"/>
    </location>
</feature>
<dbReference type="InterPro" id="IPR036116">
    <property type="entry name" value="FN3_sf"/>
</dbReference>
<accession>A0AAV9BFM4</accession>
<reference evidence="8" key="2">
    <citation type="submission" date="2023-06" db="EMBL/GenBank/DDBJ databases">
        <authorList>
            <person name="Ma L."/>
            <person name="Liu K.-W."/>
            <person name="Li Z."/>
            <person name="Hsiao Y.-Y."/>
            <person name="Qi Y."/>
            <person name="Fu T."/>
            <person name="Tang G."/>
            <person name="Zhang D."/>
            <person name="Sun W.-H."/>
            <person name="Liu D.-K."/>
            <person name="Li Y."/>
            <person name="Chen G.-Z."/>
            <person name="Liu X.-D."/>
            <person name="Liao X.-Y."/>
            <person name="Jiang Y.-T."/>
            <person name="Yu X."/>
            <person name="Hao Y."/>
            <person name="Huang J."/>
            <person name="Zhao X.-W."/>
            <person name="Ke S."/>
            <person name="Chen Y.-Y."/>
            <person name="Wu W.-L."/>
            <person name="Hsu J.-L."/>
            <person name="Lin Y.-F."/>
            <person name="Huang M.-D."/>
            <person name="Li C.-Y."/>
            <person name="Huang L."/>
            <person name="Wang Z.-W."/>
            <person name="Zhao X."/>
            <person name="Zhong W.-Y."/>
            <person name="Peng D.-H."/>
            <person name="Ahmad S."/>
            <person name="Lan S."/>
            <person name="Zhang J.-S."/>
            <person name="Tsai W.-C."/>
            <person name="Van De Peer Y."/>
            <person name="Liu Z.-J."/>
        </authorList>
    </citation>
    <scope>NUCLEOTIDE SEQUENCE</scope>
    <source>
        <strain evidence="8">SCP</strain>
        <tissue evidence="8">Leaves</tissue>
    </source>
</reference>
<evidence type="ECO:0000256" key="5">
    <source>
        <dbReference type="ARBA" id="ARBA00023242"/>
    </source>
</evidence>
<feature type="domain" description="Fibronectin type-III" evidence="7">
    <location>
        <begin position="181"/>
        <end position="278"/>
    </location>
</feature>
<dbReference type="InterPro" id="IPR044514">
    <property type="entry name" value="VIN3-like"/>
</dbReference>
<evidence type="ECO:0000259" key="7">
    <source>
        <dbReference type="PROSITE" id="PS50853"/>
    </source>
</evidence>
<dbReference type="GO" id="GO:0008270">
    <property type="term" value="F:zinc ion binding"/>
    <property type="evidence" value="ECO:0007669"/>
    <property type="project" value="UniProtKB-KW"/>
</dbReference>
<dbReference type="InterPro" id="IPR003961">
    <property type="entry name" value="FN3_dom"/>
</dbReference>
<dbReference type="PANTHER" id="PTHR46286:SF6">
    <property type="entry name" value="OS08G0220600 PROTEIN"/>
    <property type="match status" value="1"/>
</dbReference>
<comment type="caution">
    <text evidence="8">The sequence shown here is derived from an EMBL/GenBank/DDBJ whole genome shotgun (WGS) entry which is preliminary data.</text>
</comment>
<keyword evidence="5" id="KW-0539">Nucleus</keyword>
<dbReference type="Pfam" id="PF23380">
    <property type="entry name" value="VIN3_C"/>
    <property type="match status" value="1"/>
</dbReference>
<dbReference type="Proteomes" id="UP001179952">
    <property type="component" value="Unassembled WGS sequence"/>
</dbReference>
<dbReference type="PROSITE" id="PS50853">
    <property type="entry name" value="FN3"/>
    <property type="match status" value="1"/>
</dbReference>
<dbReference type="SUPFAM" id="SSF49265">
    <property type="entry name" value="Fibronectin type III"/>
    <property type="match status" value="1"/>
</dbReference>